<accession>A0A853AVT4</accession>
<dbReference type="RefSeq" id="WP_179771262.1">
    <property type="nucleotide sequence ID" value="NZ_JACCFK010000001.1"/>
</dbReference>
<dbReference type="PANTHER" id="PTHR43649">
    <property type="entry name" value="ARABINOSE-BINDING PROTEIN-RELATED"/>
    <property type="match status" value="1"/>
</dbReference>
<organism evidence="1 2">
    <name type="scientific">Amycolatopsis endophytica</name>
    <dbReference type="NCBI Taxonomy" id="860233"/>
    <lineage>
        <taxon>Bacteria</taxon>
        <taxon>Bacillati</taxon>
        <taxon>Actinomycetota</taxon>
        <taxon>Actinomycetes</taxon>
        <taxon>Pseudonocardiales</taxon>
        <taxon>Pseudonocardiaceae</taxon>
        <taxon>Amycolatopsis</taxon>
    </lineage>
</organism>
<proteinExistence type="predicted"/>
<gene>
    <name evidence="1" type="ORF">HNR02_000103</name>
</gene>
<reference evidence="1 2" key="1">
    <citation type="submission" date="2020-07" db="EMBL/GenBank/DDBJ databases">
        <title>Sequencing the genomes of 1000 actinobacteria strains.</title>
        <authorList>
            <person name="Klenk H.-P."/>
        </authorList>
    </citation>
    <scope>NUCLEOTIDE SEQUENCE [LARGE SCALE GENOMIC DNA]</scope>
    <source>
        <strain evidence="1 2">DSM 104006</strain>
    </source>
</reference>
<dbReference type="InterPro" id="IPR006059">
    <property type="entry name" value="SBP"/>
</dbReference>
<protein>
    <submittedName>
        <fullName evidence="1">Cellobiose transport system substrate-binding protein</fullName>
    </submittedName>
</protein>
<name>A0A853AVT4_9PSEU</name>
<comment type="caution">
    <text evidence="1">The sequence shown here is derived from an EMBL/GenBank/DDBJ whole genome shotgun (WGS) entry which is preliminary data.</text>
</comment>
<dbReference type="PANTHER" id="PTHR43649:SF32">
    <property type="entry name" value="SUGAR BINDING SECRETED PROTEIN"/>
    <property type="match status" value="1"/>
</dbReference>
<dbReference type="EMBL" id="JACCFK010000001">
    <property type="protein sequence ID" value="NYI86780.1"/>
    <property type="molecule type" value="Genomic_DNA"/>
</dbReference>
<dbReference type="Proteomes" id="UP000549616">
    <property type="component" value="Unassembled WGS sequence"/>
</dbReference>
<dbReference type="Gene3D" id="3.40.190.10">
    <property type="entry name" value="Periplasmic binding protein-like II"/>
    <property type="match status" value="1"/>
</dbReference>
<evidence type="ECO:0000313" key="2">
    <source>
        <dbReference type="Proteomes" id="UP000549616"/>
    </source>
</evidence>
<dbReference type="PROSITE" id="PS51257">
    <property type="entry name" value="PROKAR_LIPOPROTEIN"/>
    <property type="match status" value="1"/>
</dbReference>
<dbReference type="InterPro" id="IPR050490">
    <property type="entry name" value="Bact_solute-bd_prot1"/>
</dbReference>
<keyword evidence="2" id="KW-1185">Reference proteome</keyword>
<dbReference type="SUPFAM" id="SSF53850">
    <property type="entry name" value="Periplasmic binding protein-like II"/>
    <property type="match status" value="1"/>
</dbReference>
<dbReference type="AlphaFoldDB" id="A0A853AVT4"/>
<dbReference type="Pfam" id="PF13416">
    <property type="entry name" value="SBP_bac_8"/>
    <property type="match status" value="1"/>
</dbReference>
<sequence length="429" mass="46003">MRHLHKGVSFAIGLAVLGASLAGCGGGSSSSSDSGQIELSIGTFTEFGYEDLITEYEQLHPNIKITHHKTGEGGPYHQNLITKLAAGNGLEDVVAVEEGHFSDIIDKSSKFNDLTEIGPKDVTPDRWLDWKYEAGKDSDGRLIGYGTDIGPLALCYRTDLLQAAGLPSDPEGVKALFATWDSYFAAGAQYVASTGGKAWFDASSQLYNSMVNQLDTGYLDRDDNLTIESNPGIRAAWDRITTAIQGGQSAKLVAFGNEWKTGFQQGSFATTVCPSWMLGVVEENAGPDNAGKWAVTDAFPNGGGNWGGSYLTVPKQSQHPKEAAELAAWLTAPEQQLKAFQARGNFPSQTQALTSPQLLQQTEPYFGDTKIGQLYADQAKKVTRAQYKGPGDGQIQENVTSPALQAVEQGTSPAEAWQQVVDGAKKIVK</sequence>
<evidence type="ECO:0000313" key="1">
    <source>
        <dbReference type="EMBL" id="NYI86780.1"/>
    </source>
</evidence>